<comment type="caution">
    <text evidence="2">The sequence shown here is derived from an EMBL/GenBank/DDBJ whole genome shotgun (WGS) entry which is preliminary data.</text>
</comment>
<gene>
    <name evidence="2" type="ORF">BWQ96_01924</name>
</gene>
<evidence type="ECO:0000256" key="1">
    <source>
        <dbReference type="SAM" id="MobiDB-lite"/>
    </source>
</evidence>
<accession>A0A2V3J1M7</accession>
<dbReference type="Proteomes" id="UP000247409">
    <property type="component" value="Unassembled WGS sequence"/>
</dbReference>
<proteinExistence type="predicted"/>
<reference evidence="2 3" key="1">
    <citation type="journal article" date="2018" name="Mol. Biol. Evol.">
        <title>Analysis of the draft genome of the red seaweed Gracilariopsis chorda provides insights into genome size evolution in Rhodophyta.</title>
        <authorList>
            <person name="Lee J."/>
            <person name="Yang E.C."/>
            <person name="Graf L."/>
            <person name="Yang J.H."/>
            <person name="Qiu H."/>
            <person name="Zel Zion U."/>
            <person name="Chan C.X."/>
            <person name="Stephens T.G."/>
            <person name="Weber A.P.M."/>
            <person name="Boo G.H."/>
            <person name="Boo S.M."/>
            <person name="Kim K.M."/>
            <person name="Shin Y."/>
            <person name="Jung M."/>
            <person name="Lee S.J."/>
            <person name="Yim H.S."/>
            <person name="Lee J.H."/>
            <person name="Bhattacharya D."/>
            <person name="Yoon H.S."/>
        </authorList>
    </citation>
    <scope>NUCLEOTIDE SEQUENCE [LARGE SCALE GENOMIC DNA]</scope>
    <source>
        <strain evidence="2 3">SKKU-2015</strain>
        <tissue evidence="2">Whole body</tissue>
    </source>
</reference>
<evidence type="ECO:0000313" key="3">
    <source>
        <dbReference type="Proteomes" id="UP000247409"/>
    </source>
</evidence>
<sequence>MLLLARKHTAVFITLITLLTVISYNSLPVNHGFAPRGNPPSSQTPSIRCFIYDRPPRTASTTIGTALQSCLRRHHFRQPPREKQRSAIPYTIFDNLQTPRKALLSRHFYLNSRTVSLLRKRCSTLFYITSCAPIEERLLSASKYTLSGGHGNSTLDDQQMHAAAEKANSSTRQKRFLNHYPYVDDDKKPINVSTPLVPNYVIRKPHLRQDLTKLLQTLQCDTSFVSGNVHRAPADESQILQHITAGDDTLYQTLARRALSHNALGLQQLKQFIFT</sequence>
<dbReference type="EMBL" id="NBIV01000015">
    <property type="protein sequence ID" value="PXF48235.1"/>
    <property type="molecule type" value="Genomic_DNA"/>
</dbReference>
<feature type="region of interest" description="Disordered" evidence="1">
    <location>
        <begin position="150"/>
        <end position="170"/>
    </location>
</feature>
<keyword evidence="3" id="KW-1185">Reference proteome</keyword>
<organism evidence="2 3">
    <name type="scientific">Gracilariopsis chorda</name>
    <dbReference type="NCBI Taxonomy" id="448386"/>
    <lineage>
        <taxon>Eukaryota</taxon>
        <taxon>Rhodophyta</taxon>
        <taxon>Florideophyceae</taxon>
        <taxon>Rhodymeniophycidae</taxon>
        <taxon>Gracilariales</taxon>
        <taxon>Gracilariaceae</taxon>
        <taxon>Gracilariopsis</taxon>
    </lineage>
</organism>
<name>A0A2V3J1M7_9FLOR</name>
<evidence type="ECO:0000313" key="2">
    <source>
        <dbReference type="EMBL" id="PXF48235.1"/>
    </source>
</evidence>
<dbReference type="AlphaFoldDB" id="A0A2V3J1M7"/>
<protein>
    <submittedName>
        <fullName evidence="2">Uncharacterized protein</fullName>
    </submittedName>
</protein>